<gene>
    <name evidence="5" type="primary">mcbR_7</name>
    <name evidence="5" type="ORF">STSP_49060</name>
</gene>
<protein>
    <submittedName>
        <fullName evidence="5">HTH-type transcriptional regulator McbR</fullName>
    </submittedName>
</protein>
<dbReference type="PANTHER" id="PTHR43537:SF45">
    <property type="entry name" value="GNTR FAMILY REGULATORY PROTEIN"/>
    <property type="match status" value="1"/>
</dbReference>
<feature type="domain" description="HTH gntR-type" evidence="4">
    <location>
        <begin position="1"/>
        <end position="68"/>
    </location>
</feature>
<dbReference type="SMART" id="SM00345">
    <property type="entry name" value="HTH_GNTR"/>
    <property type="match status" value="1"/>
</dbReference>
<dbReference type="InterPro" id="IPR000524">
    <property type="entry name" value="Tscrpt_reg_HTH_GntR"/>
</dbReference>
<evidence type="ECO:0000256" key="1">
    <source>
        <dbReference type="ARBA" id="ARBA00023015"/>
    </source>
</evidence>
<dbReference type="Gene3D" id="1.10.10.10">
    <property type="entry name" value="Winged helix-like DNA-binding domain superfamily/Winged helix DNA-binding domain"/>
    <property type="match status" value="1"/>
</dbReference>
<dbReference type="GO" id="GO:0003677">
    <property type="term" value="F:DNA binding"/>
    <property type="evidence" value="ECO:0007669"/>
    <property type="project" value="UniProtKB-KW"/>
</dbReference>
<evidence type="ECO:0000313" key="6">
    <source>
        <dbReference type="Proteomes" id="UP000077381"/>
    </source>
</evidence>
<dbReference type="RefSeq" id="WP_198547420.1">
    <property type="nucleotide sequence ID" value="NZ_LOHS01000102.1"/>
</dbReference>
<dbReference type="PANTHER" id="PTHR43537">
    <property type="entry name" value="TRANSCRIPTIONAL REGULATOR, GNTR FAMILY"/>
    <property type="match status" value="1"/>
</dbReference>
<dbReference type="Pfam" id="PF07729">
    <property type="entry name" value="FCD"/>
    <property type="match status" value="1"/>
</dbReference>
<dbReference type="InterPro" id="IPR008920">
    <property type="entry name" value="TF_FadR/GntR_C"/>
</dbReference>
<evidence type="ECO:0000259" key="4">
    <source>
        <dbReference type="PROSITE" id="PS50949"/>
    </source>
</evidence>
<dbReference type="Proteomes" id="UP000077381">
    <property type="component" value="Unassembled WGS sequence"/>
</dbReference>
<keyword evidence="3" id="KW-0804">Transcription</keyword>
<dbReference type="GO" id="GO:0003700">
    <property type="term" value="F:DNA-binding transcription factor activity"/>
    <property type="evidence" value="ECO:0007669"/>
    <property type="project" value="InterPro"/>
</dbReference>
<dbReference type="AlphaFoldDB" id="A0A177HMU7"/>
<evidence type="ECO:0000313" key="5">
    <source>
        <dbReference type="EMBL" id="OAH11737.1"/>
    </source>
</evidence>
<evidence type="ECO:0000256" key="2">
    <source>
        <dbReference type="ARBA" id="ARBA00023125"/>
    </source>
</evidence>
<dbReference type="Gene3D" id="1.20.120.530">
    <property type="entry name" value="GntR ligand-binding domain-like"/>
    <property type="match status" value="1"/>
</dbReference>
<keyword evidence="2" id="KW-0238">DNA-binding</keyword>
<keyword evidence="6" id="KW-1185">Reference proteome</keyword>
<dbReference type="Pfam" id="PF00392">
    <property type="entry name" value="GntR"/>
    <property type="match status" value="1"/>
</dbReference>
<dbReference type="InterPro" id="IPR011711">
    <property type="entry name" value="GntR_C"/>
</dbReference>
<dbReference type="SUPFAM" id="SSF48008">
    <property type="entry name" value="GntR ligand-binding domain-like"/>
    <property type="match status" value="1"/>
</dbReference>
<dbReference type="PROSITE" id="PS50949">
    <property type="entry name" value="HTH_GNTR"/>
    <property type="match status" value="1"/>
</dbReference>
<reference evidence="5 6" key="1">
    <citation type="submission" date="2015-12" db="EMBL/GenBank/DDBJ databases">
        <title>Genome sequence of Streptomyces sp. G25.</title>
        <authorList>
            <person name="Poehlein A."/>
            <person name="Roettig A."/>
            <person name="Hiessl S."/>
            <person name="Hauschild P."/>
            <person name="Schauer J."/>
            <person name="Madkour M.H."/>
            <person name="Al-Ansari A.M."/>
            <person name="Almakishah N.H."/>
            <person name="Steinbuechel A."/>
            <person name="Daniel R."/>
        </authorList>
    </citation>
    <scope>NUCLEOTIDE SEQUENCE [LARGE SCALE GENOMIC DNA]</scope>
    <source>
        <strain evidence="6">G25(2015)</strain>
    </source>
</reference>
<dbReference type="InterPro" id="IPR036390">
    <property type="entry name" value="WH_DNA-bd_sf"/>
</dbReference>
<evidence type="ECO:0000256" key="3">
    <source>
        <dbReference type="ARBA" id="ARBA00023163"/>
    </source>
</evidence>
<dbReference type="PATRIC" id="fig|1716141.3.peg.5149"/>
<dbReference type="InterPro" id="IPR036388">
    <property type="entry name" value="WH-like_DNA-bd_sf"/>
</dbReference>
<keyword evidence="1" id="KW-0805">Transcription regulation</keyword>
<dbReference type="SUPFAM" id="SSF46785">
    <property type="entry name" value="Winged helix' DNA-binding domain"/>
    <property type="match status" value="1"/>
</dbReference>
<accession>A0A177HMU7</accession>
<name>A0A177HMU7_9ACTN</name>
<dbReference type="EMBL" id="LOHS01000102">
    <property type="protein sequence ID" value="OAH11737.1"/>
    <property type="molecule type" value="Genomic_DNA"/>
</dbReference>
<dbReference type="CDD" id="cd07377">
    <property type="entry name" value="WHTH_GntR"/>
    <property type="match status" value="1"/>
</dbReference>
<dbReference type="SMART" id="SM00895">
    <property type="entry name" value="FCD"/>
    <property type="match status" value="1"/>
</dbReference>
<dbReference type="STRING" id="1716141.STSP_49060"/>
<sequence length="211" mass="23654">MSLTDGVYERLKDQILRVERPPGVVMYEADLAAEFGVSKTPVREALRLLAYTGWVIVLPRKGYLVRPVELSDVRDIFAIRRMFEPALAAEAAKVATPEQLDRLERLVSQQVDAGTDLEAALGAARLFHLALADVTGSARTRRILEDLIDEVRRLHYLLPNVEDHITSEEELEAHRHVIDALRARDCEAVQELMHSHLSEVARTLVNGFAGV</sequence>
<organism evidence="5 6">
    <name type="scientific">Streptomyces jeddahensis</name>
    <dbReference type="NCBI Taxonomy" id="1716141"/>
    <lineage>
        <taxon>Bacteria</taxon>
        <taxon>Bacillati</taxon>
        <taxon>Actinomycetota</taxon>
        <taxon>Actinomycetes</taxon>
        <taxon>Kitasatosporales</taxon>
        <taxon>Streptomycetaceae</taxon>
        <taxon>Streptomyces</taxon>
    </lineage>
</organism>
<proteinExistence type="predicted"/>
<comment type="caution">
    <text evidence="5">The sequence shown here is derived from an EMBL/GenBank/DDBJ whole genome shotgun (WGS) entry which is preliminary data.</text>
</comment>